<proteinExistence type="predicted"/>
<organism evidence="2 3">
    <name type="scientific">Petrolisthes cinctipes</name>
    <name type="common">Flat porcelain crab</name>
    <dbReference type="NCBI Taxonomy" id="88211"/>
    <lineage>
        <taxon>Eukaryota</taxon>
        <taxon>Metazoa</taxon>
        <taxon>Ecdysozoa</taxon>
        <taxon>Arthropoda</taxon>
        <taxon>Crustacea</taxon>
        <taxon>Multicrustacea</taxon>
        <taxon>Malacostraca</taxon>
        <taxon>Eumalacostraca</taxon>
        <taxon>Eucarida</taxon>
        <taxon>Decapoda</taxon>
        <taxon>Pleocyemata</taxon>
        <taxon>Anomura</taxon>
        <taxon>Galatheoidea</taxon>
        <taxon>Porcellanidae</taxon>
        <taxon>Petrolisthes</taxon>
    </lineage>
</organism>
<evidence type="ECO:0000313" key="3">
    <source>
        <dbReference type="Proteomes" id="UP001286313"/>
    </source>
</evidence>
<protein>
    <submittedName>
        <fullName evidence="2">Uncharacterized protein</fullName>
    </submittedName>
</protein>
<dbReference type="AlphaFoldDB" id="A0AAE1EK63"/>
<dbReference type="Proteomes" id="UP001286313">
    <property type="component" value="Unassembled WGS sequence"/>
</dbReference>
<name>A0AAE1EK63_PETCI</name>
<sequence>MNTLTILLCVVVGVTWAHFDIFPELSSNTIVEDDYDVQGGVGFPGQDLSNPVGVPPVINHHMDYGPRVYGSGVGYVRPDFDALRDALNYIGNHHNPNLFIHLGPDGDLTITDQDGNEWKEVDLTGQGEGLKL</sequence>
<gene>
    <name evidence="2" type="ORF">Pcinc_041079</name>
</gene>
<keyword evidence="1" id="KW-0732">Signal</keyword>
<dbReference type="EMBL" id="JAWQEG010007475">
    <property type="protein sequence ID" value="KAK3852326.1"/>
    <property type="molecule type" value="Genomic_DNA"/>
</dbReference>
<evidence type="ECO:0000256" key="1">
    <source>
        <dbReference type="SAM" id="SignalP"/>
    </source>
</evidence>
<comment type="caution">
    <text evidence="2">The sequence shown here is derived from an EMBL/GenBank/DDBJ whole genome shotgun (WGS) entry which is preliminary data.</text>
</comment>
<feature type="signal peptide" evidence="1">
    <location>
        <begin position="1"/>
        <end position="17"/>
    </location>
</feature>
<reference evidence="2" key="1">
    <citation type="submission" date="2023-10" db="EMBL/GenBank/DDBJ databases">
        <title>Genome assemblies of two species of porcelain crab, Petrolisthes cinctipes and Petrolisthes manimaculis (Anomura: Porcellanidae).</title>
        <authorList>
            <person name="Angst P."/>
        </authorList>
    </citation>
    <scope>NUCLEOTIDE SEQUENCE</scope>
    <source>
        <strain evidence="2">PB745_01</strain>
        <tissue evidence="2">Gill</tissue>
    </source>
</reference>
<evidence type="ECO:0000313" key="2">
    <source>
        <dbReference type="EMBL" id="KAK3852326.1"/>
    </source>
</evidence>
<keyword evidence="3" id="KW-1185">Reference proteome</keyword>
<feature type="chain" id="PRO_5042130327" evidence="1">
    <location>
        <begin position="18"/>
        <end position="132"/>
    </location>
</feature>
<accession>A0AAE1EK63</accession>